<proteinExistence type="predicted"/>
<organism evidence="1 2">
    <name type="scientific">Spodoptera exigua</name>
    <name type="common">Beet armyworm</name>
    <name type="synonym">Noctua fulgens</name>
    <dbReference type="NCBI Taxonomy" id="7107"/>
    <lineage>
        <taxon>Eukaryota</taxon>
        <taxon>Metazoa</taxon>
        <taxon>Ecdysozoa</taxon>
        <taxon>Arthropoda</taxon>
        <taxon>Hexapoda</taxon>
        <taxon>Insecta</taxon>
        <taxon>Pterygota</taxon>
        <taxon>Neoptera</taxon>
        <taxon>Endopterygota</taxon>
        <taxon>Lepidoptera</taxon>
        <taxon>Glossata</taxon>
        <taxon>Ditrysia</taxon>
        <taxon>Noctuoidea</taxon>
        <taxon>Noctuidae</taxon>
        <taxon>Amphipyrinae</taxon>
        <taxon>Spodoptera</taxon>
    </lineage>
</organism>
<sequence>MSADDEQWLLAARSEPKYRTRKSIARGAKELTNRAAWIGSGVPSTCFYDSPTLRIWSNYFLIIKNIITKF</sequence>
<dbReference type="EMBL" id="JACEFF010000543">
    <property type="protein sequence ID" value="KAH9635571.1"/>
    <property type="molecule type" value="Genomic_DNA"/>
</dbReference>
<gene>
    <name evidence="1" type="ORF">HF086_003185</name>
</gene>
<protein>
    <submittedName>
        <fullName evidence="1">Uncharacterized protein</fullName>
    </submittedName>
</protein>
<reference evidence="1" key="1">
    <citation type="journal article" date="2021" name="G3 (Bethesda)">
        <title>Genome and transcriptome analysis of the beet armyworm Spodoptera exigua reveals targets for pest control. .</title>
        <authorList>
            <person name="Simon S."/>
            <person name="Breeschoten T."/>
            <person name="Jansen H.J."/>
            <person name="Dirks R.P."/>
            <person name="Schranz M.E."/>
            <person name="Ros V.I.D."/>
        </authorList>
    </citation>
    <scope>NUCLEOTIDE SEQUENCE</scope>
    <source>
        <strain evidence="1">TB_SE_WUR_2020</strain>
    </source>
</reference>
<dbReference type="AlphaFoldDB" id="A0A922MFI8"/>
<name>A0A922MFI8_SPOEX</name>
<evidence type="ECO:0000313" key="1">
    <source>
        <dbReference type="EMBL" id="KAH9635571.1"/>
    </source>
</evidence>
<accession>A0A922MFI8</accession>
<dbReference type="Proteomes" id="UP000814243">
    <property type="component" value="Unassembled WGS sequence"/>
</dbReference>
<evidence type="ECO:0000313" key="2">
    <source>
        <dbReference type="Proteomes" id="UP000814243"/>
    </source>
</evidence>
<comment type="caution">
    <text evidence="1">The sequence shown here is derived from an EMBL/GenBank/DDBJ whole genome shotgun (WGS) entry which is preliminary data.</text>
</comment>